<reference evidence="1 2" key="1">
    <citation type="submission" date="2024-02" db="EMBL/GenBank/DDBJ databases">
        <title>A draft genome for the cacao thread blight pathogen Marasmius crinis-equi.</title>
        <authorList>
            <person name="Cohen S.P."/>
            <person name="Baruah I.K."/>
            <person name="Amoako-Attah I."/>
            <person name="Bukari Y."/>
            <person name="Meinhardt L.W."/>
            <person name="Bailey B.A."/>
        </authorList>
    </citation>
    <scope>NUCLEOTIDE SEQUENCE [LARGE SCALE GENOMIC DNA]</scope>
    <source>
        <strain evidence="1 2">GH-76</strain>
    </source>
</reference>
<protein>
    <submittedName>
        <fullName evidence="1">Uncharacterized protein</fullName>
    </submittedName>
</protein>
<keyword evidence="2" id="KW-1185">Reference proteome</keyword>
<comment type="caution">
    <text evidence="1">The sequence shown here is derived from an EMBL/GenBank/DDBJ whole genome shotgun (WGS) entry which is preliminary data.</text>
</comment>
<accession>A0ABR3EQQ9</accession>
<proteinExistence type="predicted"/>
<gene>
    <name evidence="1" type="ORF">V5O48_016788</name>
</gene>
<sequence>MLTAYRIPFPLHEIHEVLATLGHVKVLKLYHIQRDYSAGSGEKKLTTGYNSALEEVSILDVPYADVEKDPGLQLLASVLSERNVKRVFVSCATLLGVMEGFRRAGKAFNEGLEWLEIVNSESAHAQSTTRRYDKREACDLIALSLKACAPGLKRFRFWPTRTLELPQPKPCLHFPSLVDYAGSQDFLCGIRLSHTVKSIWVPIAVAGPSQAWEPSSTFTCDLRELNPRTIGILRLAASDVNIERLLGLFPNLRELSAEPSSPVSKERLLNLGPRLREMKQLEGLSILRAAGRQRLSVAEQRAILSVWKAECPSLTYVRLTKDTKYVWKGEGRGWEAVVYREEQGFIPLEGEPEGLSAEARAKYFF</sequence>
<name>A0ABR3EQQ9_9AGAR</name>
<dbReference type="Proteomes" id="UP001465976">
    <property type="component" value="Unassembled WGS sequence"/>
</dbReference>
<evidence type="ECO:0000313" key="1">
    <source>
        <dbReference type="EMBL" id="KAL0565238.1"/>
    </source>
</evidence>
<dbReference type="EMBL" id="JBAHYK010002355">
    <property type="protein sequence ID" value="KAL0565238.1"/>
    <property type="molecule type" value="Genomic_DNA"/>
</dbReference>
<evidence type="ECO:0000313" key="2">
    <source>
        <dbReference type="Proteomes" id="UP001465976"/>
    </source>
</evidence>
<organism evidence="1 2">
    <name type="scientific">Marasmius crinis-equi</name>
    <dbReference type="NCBI Taxonomy" id="585013"/>
    <lineage>
        <taxon>Eukaryota</taxon>
        <taxon>Fungi</taxon>
        <taxon>Dikarya</taxon>
        <taxon>Basidiomycota</taxon>
        <taxon>Agaricomycotina</taxon>
        <taxon>Agaricomycetes</taxon>
        <taxon>Agaricomycetidae</taxon>
        <taxon>Agaricales</taxon>
        <taxon>Marasmiineae</taxon>
        <taxon>Marasmiaceae</taxon>
        <taxon>Marasmius</taxon>
    </lineage>
</organism>